<keyword evidence="1" id="KW-0175">Coiled coil</keyword>
<feature type="coiled-coil region" evidence="1">
    <location>
        <begin position="586"/>
        <end position="613"/>
    </location>
</feature>
<feature type="compositionally biased region" description="Polar residues" evidence="2">
    <location>
        <begin position="449"/>
        <end position="480"/>
    </location>
</feature>
<sequence length="613" mass="70777">METNSDYTCPSSRLKYIIIGTVGSTVETKLLVQNSLVNRYVDPWPQLRNTLHMKSWTSEYHHKSNKASKASLNNNFIRGAVFDSLFTYDRNSNNIQAFCEAWCPQTNTLLTTSREVSICLWDLHILGGFPISGVPYKEVIHIAIELVDFDDKREKFLPRTCEYMFVVVHHLKEEINGHIGKDLKYELAPSRKEKKCRHLSSTLNPTCEIPIEINTWLTAQEMWTFFTTNGGIFWEGAAKYFHKDEARKRIYRGESIVWNATMLSRPHPTYYIDDGKAPELELAYFMSLHFNYLPLRRGGSFITEPYNIPGYLENDMRAESLNKGLRYWRICISCATMSKETFPPSITSAKKLYTTRKKINFSRASKKEVVHTYTDKEKCLQILFSSKRAFQKTSKASSDRCWKRQRVKSFESEVVEVESIDRPSRTLIVQSEKFKTIEHPMGSPCERPQVSNESTTISRPKAKSSSNTEQEQKTSSSSHDQTLKGLIPNSNDISQVLPKLNGAMSIFEGKDDICEIFKEMSGMDLLDLLPLYSLMDSLFEHVTSYYQEHSNFVDKAYEDKKMELLYNAKEHLESLRVEEGEKAKHVSSIKKSLKKVKRKLATLQREREGLEAF</sequence>
<evidence type="ECO:0008006" key="5">
    <source>
        <dbReference type="Google" id="ProtNLM"/>
    </source>
</evidence>
<organism evidence="3 4">
    <name type="scientific">Solanum commersonii</name>
    <name type="common">Commerson's wild potato</name>
    <name type="synonym">Commerson's nightshade</name>
    <dbReference type="NCBI Taxonomy" id="4109"/>
    <lineage>
        <taxon>Eukaryota</taxon>
        <taxon>Viridiplantae</taxon>
        <taxon>Streptophyta</taxon>
        <taxon>Embryophyta</taxon>
        <taxon>Tracheophyta</taxon>
        <taxon>Spermatophyta</taxon>
        <taxon>Magnoliopsida</taxon>
        <taxon>eudicotyledons</taxon>
        <taxon>Gunneridae</taxon>
        <taxon>Pentapetalae</taxon>
        <taxon>asterids</taxon>
        <taxon>lamiids</taxon>
        <taxon>Solanales</taxon>
        <taxon>Solanaceae</taxon>
        <taxon>Solanoideae</taxon>
        <taxon>Solaneae</taxon>
        <taxon>Solanum</taxon>
    </lineage>
</organism>
<evidence type="ECO:0000313" key="3">
    <source>
        <dbReference type="EMBL" id="KAG5620044.1"/>
    </source>
</evidence>
<proteinExistence type="predicted"/>
<dbReference type="OrthoDB" id="1642709at2759"/>
<gene>
    <name evidence="3" type="ORF">H5410_005262</name>
</gene>
<dbReference type="Proteomes" id="UP000824120">
    <property type="component" value="Chromosome 2"/>
</dbReference>
<dbReference type="PANTHER" id="PTHR36607">
    <property type="entry name" value="1,2-DIHYDROXY-3-KETO-5-METHYLTHIOPENTENE DIOXYGENASE 4"/>
    <property type="match status" value="1"/>
</dbReference>
<comment type="caution">
    <text evidence="3">The sequence shown here is derived from an EMBL/GenBank/DDBJ whole genome shotgun (WGS) entry which is preliminary data.</text>
</comment>
<accession>A0A9J6A737</accession>
<evidence type="ECO:0000256" key="1">
    <source>
        <dbReference type="SAM" id="Coils"/>
    </source>
</evidence>
<reference evidence="3 4" key="1">
    <citation type="submission" date="2020-09" db="EMBL/GenBank/DDBJ databases">
        <title>De no assembly of potato wild relative species, Solanum commersonii.</title>
        <authorList>
            <person name="Cho K."/>
        </authorList>
    </citation>
    <scope>NUCLEOTIDE SEQUENCE [LARGE SCALE GENOMIC DNA]</scope>
    <source>
        <strain evidence="3">LZ3.2</strain>
        <tissue evidence="3">Leaf</tissue>
    </source>
</reference>
<name>A0A9J6A737_SOLCO</name>
<keyword evidence="4" id="KW-1185">Reference proteome</keyword>
<evidence type="ECO:0000313" key="4">
    <source>
        <dbReference type="Proteomes" id="UP000824120"/>
    </source>
</evidence>
<dbReference type="AlphaFoldDB" id="A0A9J6A737"/>
<dbReference type="EMBL" id="JACXVP010000002">
    <property type="protein sequence ID" value="KAG5620044.1"/>
    <property type="molecule type" value="Genomic_DNA"/>
</dbReference>
<dbReference type="PANTHER" id="PTHR36607:SF23">
    <property type="entry name" value="AMINOTRANSFERASE-LIKE PLANT MOBILE DOMAIN-CONTAINING PROTEIN"/>
    <property type="match status" value="1"/>
</dbReference>
<protein>
    <recommendedName>
        <fullName evidence="5">Aminotransferase-like plant mobile domain-containing protein</fullName>
    </recommendedName>
</protein>
<feature type="region of interest" description="Disordered" evidence="2">
    <location>
        <begin position="438"/>
        <end position="490"/>
    </location>
</feature>
<evidence type="ECO:0000256" key="2">
    <source>
        <dbReference type="SAM" id="MobiDB-lite"/>
    </source>
</evidence>